<evidence type="ECO:0000313" key="6">
    <source>
        <dbReference type="Proteomes" id="UP000265566"/>
    </source>
</evidence>
<name>A0A072VNX9_MEDTR</name>
<dbReference type="STRING" id="3880.A0A072VNX9"/>
<evidence type="ECO:0000313" key="4">
    <source>
        <dbReference type="EnsemblPlants" id="KEH43729"/>
    </source>
</evidence>
<reference evidence="2 5" key="1">
    <citation type="journal article" date="2011" name="Nature">
        <title>The Medicago genome provides insight into the evolution of rhizobial symbioses.</title>
        <authorList>
            <person name="Young N.D."/>
            <person name="Debelle F."/>
            <person name="Oldroyd G.E."/>
            <person name="Geurts R."/>
            <person name="Cannon S.B."/>
            <person name="Udvardi M.K."/>
            <person name="Benedito V.A."/>
            <person name="Mayer K.F."/>
            <person name="Gouzy J."/>
            <person name="Schoof H."/>
            <person name="Van de Peer Y."/>
            <person name="Proost S."/>
            <person name="Cook D.R."/>
            <person name="Meyers B.C."/>
            <person name="Spannagl M."/>
            <person name="Cheung F."/>
            <person name="De Mita S."/>
            <person name="Krishnakumar V."/>
            <person name="Gundlach H."/>
            <person name="Zhou S."/>
            <person name="Mudge J."/>
            <person name="Bharti A.K."/>
            <person name="Murray J.D."/>
            <person name="Naoumkina M.A."/>
            <person name="Rosen B."/>
            <person name="Silverstein K.A."/>
            <person name="Tang H."/>
            <person name="Rombauts S."/>
            <person name="Zhao P.X."/>
            <person name="Zhou P."/>
            <person name="Barbe V."/>
            <person name="Bardou P."/>
            <person name="Bechner M."/>
            <person name="Bellec A."/>
            <person name="Berger A."/>
            <person name="Berges H."/>
            <person name="Bidwell S."/>
            <person name="Bisseling T."/>
            <person name="Choisne N."/>
            <person name="Couloux A."/>
            <person name="Denny R."/>
            <person name="Deshpande S."/>
            <person name="Dai X."/>
            <person name="Doyle J.J."/>
            <person name="Dudez A.M."/>
            <person name="Farmer A.D."/>
            <person name="Fouteau S."/>
            <person name="Franken C."/>
            <person name="Gibelin C."/>
            <person name="Gish J."/>
            <person name="Goldstein S."/>
            <person name="Gonzalez A.J."/>
            <person name="Green P.J."/>
            <person name="Hallab A."/>
            <person name="Hartog M."/>
            <person name="Hua A."/>
            <person name="Humphray S.J."/>
            <person name="Jeong D.H."/>
            <person name="Jing Y."/>
            <person name="Jocker A."/>
            <person name="Kenton S.M."/>
            <person name="Kim D.J."/>
            <person name="Klee K."/>
            <person name="Lai H."/>
            <person name="Lang C."/>
            <person name="Lin S."/>
            <person name="Macmil S.L."/>
            <person name="Magdelenat G."/>
            <person name="Matthews L."/>
            <person name="McCorrison J."/>
            <person name="Monaghan E.L."/>
            <person name="Mun J.H."/>
            <person name="Najar F.Z."/>
            <person name="Nicholson C."/>
            <person name="Noirot C."/>
            <person name="O'Bleness M."/>
            <person name="Paule C.R."/>
            <person name="Poulain J."/>
            <person name="Prion F."/>
            <person name="Qin B."/>
            <person name="Qu C."/>
            <person name="Retzel E.F."/>
            <person name="Riddle C."/>
            <person name="Sallet E."/>
            <person name="Samain S."/>
            <person name="Samson N."/>
            <person name="Sanders I."/>
            <person name="Saurat O."/>
            <person name="Scarpelli C."/>
            <person name="Schiex T."/>
            <person name="Segurens B."/>
            <person name="Severin A.J."/>
            <person name="Sherrier D.J."/>
            <person name="Shi R."/>
            <person name="Sims S."/>
            <person name="Singer S.R."/>
            <person name="Sinharoy S."/>
            <person name="Sterck L."/>
            <person name="Viollet A."/>
            <person name="Wang B.B."/>
            <person name="Wang K."/>
            <person name="Wang M."/>
            <person name="Wang X."/>
            <person name="Warfsmann J."/>
            <person name="Weissenbach J."/>
            <person name="White D.D."/>
            <person name="White J.D."/>
            <person name="Wiley G.B."/>
            <person name="Wincker P."/>
            <person name="Xing Y."/>
            <person name="Yang L."/>
            <person name="Yao Z."/>
            <person name="Ying F."/>
            <person name="Zhai J."/>
            <person name="Zhou L."/>
            <person name="Zuber A."/>
            <person name="Denarie J."/>
            <person name="Dixon R.A."/>
            <person name="May G.D."/>
            <person name="Schwartz D.C."/>
            <person name="Rogers J."/>
            <person name="Quetier F."/>
            <person name="Town C.D."/>
            <person name="Roe B.A."/>
        </authorList>
    </citation>
    <scope>NUCLEOTIDE SEQUENCE [LARGE SCALE GENOMIC DNA]</scope>
    <source>
        <strain evidence="2">A17</strain>
        <strain evidence="4 5">cv. Jemalong A17</strain>
    </source>
</reference>
<organism evidence="2 5">
    <name type="scientific">Medicago truncatula</name>
    <name type="common">Barrel medic</name>
    <name type="synonym">Medicago tribuloides</name>
    <dbReference type="NCBI Taxonomy" id="3880"/>
    <lineage>
        <taxon>Eukaryota</taxon>
        <taxon>Viridiplantae</taxon>
        <taxon>Streptophyta</taxon>
        <taxon>Embryophyta</taxon>
        <taxon>Tracheophyta</taxon>
        <taxon>Spermatophyta</taxon>
        <taxon>Magnoliopsida</taxon>
        <taxon>eudicotyledons</taxon>
        <taxon>Gunneridae</taxon>
        <taxon>Pentapetalae</taxon>
        <taxon>rosids</taxon>
        <taxon>fabids</taxon>
        <taxon>Fabales</taxon>
        <taxon>Fabaceae</taxon>
        <taxon>Papilionoideae</taxon>
        <taxon>50 kb inversion clade</taxon>
        <taxon>NPAAA clade</taxon>
        <taxon>Hologalegina</taxon>
        <taxon>IRL clade</taxon>
        <taxon>Trifolieae</taxon>
        <taxon>Medicago</taxon>
    </lineage>
</organism>
<dbReference type="HOGENOM" id="CLU_172158_0_0_1"/>
<dbReference type="PANTHER" id="PTHR35472">
    <property type="match status" value="1"/>
</dbReference>
<keyword evidence="5" id="KW-1185">Reference proteome</keyword>
<dbReference type="GO" id="GO:0045595">
    <property type="term" value="P:regulation of cell differentiation"/>
    <property type="evidence" value="ECO:0000318"/>
    <property type="project" value="GO_Central"/>
</dbReference>
<dbReference type="PANTHER" id="PTHR35472:SF3">
    <property type="entry name" value="CLAVATA3_ESR (CLE) GENE FAMILY MEMBER MTCLE05"/>
    <property type="match status" value="1"/>
</dbReference>
<evidence type="ECO:0000313" key="3">
    <source>
        <dbReference type="EMBL" id="RHN81847.1"/>
    </source>
</evidence>
<dbReference type="InterPro" id="IPR055317">
    <property type="entry name" value="CLE14-like"/>
</dbReference>
<sequence>MRVLKSSTILLLLTILLSVMQATTSRNSVTHVTLVDMERRSETKLSSMFVHSYSAILTSLNNKKGKFHAVSRHVVPSGPNPLHN</sequence>
<reference evidence="2 5" key="2">
    <citation type="journal article" date="2014" name="BMC Genomics">
        <title>An improved genome release (version Mt4.0) for the model legume Medicago truncatula.</title>
        <authorList>
            <person name="Tang H."/>
            <person name="Krishnakumar V."/>
            <person name="Bidwell S."/>
            <person name="Rosen B."/>
            <person name="Chan A."/>
            <person name="Zhou S."/>
            <person name="Gentzbittel L."/>
            <person name="Childs K.L."/>
            <person name="Yandell M."/>
            <person name="Gundlach H."/>
            <person name="Mayer K.F."/>
            <person name="Schwartz D.C."/>
            <person name="Town C.D."/>
        </authorList>
    </citation>
    <scope>GENOME REANNOTATION</scope>
    <source>
        <strain evidence="2">A17</strain>
        <strain evidence="4 5">cv. Jemalong A17</strain>
    </source>
</reference>
<dbReference type="Gramene" id="rna5939">
    <property type="protein sequence ID" value="RHN81847.1"/>
    <property type="gene ID" value="gene5939"/>
</dbReference>
<evidence type="ECO:0000313" key="5">
    <source>
        <dbReference type="Proteomes" id="UP000002051"/>
    </source>
</evidence>
<reference evidence="3" key="5">
    <citation type="journal article" date="2018" name="Nat. Plants">
        <title>Whole-genome landscape of Medicago truncatula symbiotic genes.</title>
        <authorList>
            <person name="Pecrix Y."/>
            <person name="Gamas P."/>
            <person name="Carrere S."/>
        </authorList>
    </citation>
    <scope>NUCLEOTIDE SEQUENCE</scope>
    <source>
        <tissue evidence="3">Leaves</tissue>
    </source>
</reference>
<keyword evidence="1" id="KW-0732">Signal</keyword>
<reference evidence="6" key="4">
    <citation type="journal article" date="2018" name="Nat. Plants">
        <title>Whole-genome landscape of Medicago truncatula symbiotic genes.</title>
        <authorList>
            <person name="Pecrix Y."/>
            <person name="Staton S.E."/>
            <person name="Sallet E."/>
            <person name="Lelandais-Briere C."/>
            <person name="Moreau S."/>
            <person name="Carrere S."/>
            <person name="Blein T."/>
            <person name="Jardinaud M.F."/>
            <person name="Latrasse D."/>
            <person name="Zouine M."/>
            <person name="Zahm M."/>
            <person name="Kreplak J."/>
            <person name="Mayjonade B."/>
            <person name="Satge C."/>
            <person name="Perez M."/>
            <person name="Cauet S."/>
            <person name="Marande W."/>
            <person name="Chantry-Darmon C."/>
            <person name="Lopez-Roques C."/>
            <person name="Bouchez O."/>
            <person name="Berard A."/>
            <person name="Debelle F."/>
            <person name="Munos S."/>
            <person name="Bendahmane A."/>
            <person name="Berges H."/>
            <person name="Niebel A."/>
            <person name="Buitink J."/>
            <person name="Frugier F."/>
            <person name="Benhamed M."/>
            <person name="Crespi M."/>
            <person name="Gouzy J."/>
            <person name="Gamas P."/>
        </authorList>
    </citation>
    <scope>NUCLEOTIDE SEQUENCE [LARGE SCALE GENOMIC DNA]</scope>
    <source>
        <strain evidence="6">cv. Jemalong A17</strain>
    </source>
</reference>
<dbReference type="Proteomes" id="UP000265566">
    <property type="component" value="Chromosome 1"/>
</dbReference>
<dbReference type="EnsemblPlants" id="KEH43729">
    <property type="protein sequence ID" value="KEH43729"/>
    <property type="gene ID" value="MTR_1g100733"/>
</dbReference>
<accession>A0A072VNX9</accession>
<feature type="signal peptide" evidence="1">
    <location>
        <begin position="1"/>
        <end position="25"/>
    </location>
</feature>
<proteinExistence type="predicted"/>
<dbReference type="AlphaFoldDB" id="A0A072VNX9"/>
<reference evidence="4" key="3">
    <citation type="submission" date="2015-04" db="UniProtKB">
        <authorList>
            <consortium name="EnsemblPlants"/>
        </authorList>
    </citation>
    <scope>IDENTIFICATION</scope>
    <source>
        <strain evidence="4">cv. Jemalong A17</strain>
    </source>
</reference>
<evidence type="ECO:0000313" key="2">
    <source>
        <dbReference type="EMBL" id="KEH43729.1"/>
    </source>
</evidence>
<gene>
    <name evidence="2" type="ordered locus">MTR_1g100733</name>
    <name evidence="3" type="ORF">MtrunA17_Chr1g0203531</name>
</gene>
<dbReference type="EMBL" id="CM001217">
    <property type="protein sequence ID" value="KEH43729.1"/>
    <property type="molecule type" value="Genomic_DNA"/>
</dbReference>
<protein>
    <submittedName>
        <fullName evidence="2">Clavata3/ESR (CLE) gene family member MtCLE05</fullName>
    </submittedName>
</protein>
<feature type="chain" id="PRO_5014500860" evidence="1">
    <location>
        <begin position="26"/>
        <end position="84"/>
    </location>
</feature>
<evidence type="ECO:0000256" key="1">
    <source>
        <dbReference type="SAM" id="SignalP"/>
    </source>
</evidence>
<dbReference type="EMBL" id="PSQE01000001">
    <property type="protein sequence ID" value="RHN81847.1"/>
    <property type="molecule type" value="Genomic_DNA"/>
</dbReference>
<dbReference type="Proteomes" id="UP000002051">
    <property type="component" value="Unassembled WGS sequence"/>
</dbReference>